<organism evidence="1 2">
    <name type="scientific">Podarcis lilfordi</name>
    <name type="common">Lilford's wall lizard</name>
    <dbReference type="NCBI Taxonomy" id="74358"/>
    <lineage>
        <taxon>Eukaryota</taxon>
        <taxon>Metazoa</taxon>
        <taxon>Chordata</taxon>
        <taxon>Craniata</taxon>
        <taxon>Vertebrata</taxon>
        <taxon>Euteleostomi</taxon>
        <taxon>Lepidosauria</taxon>
        <taxon>Squamata</taxon>
        <taxon>Bifurcata</taxon>
        <taxon>Unidentata</taxon>
        <taxon>Episquamata</taxon>
        <taxon>Laterata</taxon>
        <taxon>Lacertibaenia</taxon>
        <taxon>Lacertidae</taxon>
        <taxon>Podarcis</taxon>
    </lineage>
</organism>
<dbReference type="Proteomes" id="UP001178461">
    <property type="component" value="Chromosome 16"/>
</dbReference>
<dbReference type="EMBL" id="OX395143">
    <property type="protein sequence ID" value="CAI5798170.1"/>
    <property type="molecule type" value="Genomic_DNA"/>
</dbReference>
<accession>A0AA35LKW3</accession>
<keyword evidence="2" id="KW-1185">Reference proteome</keyword>
<evidence type="ECO:0000313" key="1">
    <source>
        <dbReference type="EMBL" id="CAI5798170.1"/>
    </source>
</evidence>
<protein>
    <submittedName>
        <fullName evidence="1">Uncharacterized protein</fullName>
    </submittedName>
</protein>
<proteinExistence type="predicted"/>
<sequence>MCNCAFQLQESSAMCLYHMMYIPERGAAVWKALKRYKGPGQKKICSFFQTAEWSS</sequence>
<name>A0AA35LKW3_9SAUR</name>
<evidence type="ECO:0000313" key="2">
    <source>
        <dbReference type="Proteomes" id="UP001178461"/>
    </source>
</evidence>
<dbReference type="AlphaFoldDB" id="A0AA35LKW3"/>
<reference evidence="1" key="1">
    <citation type="submission" date="2022-12" db="EMBL/GenBank/DDBJ databases">
        <authorList>
            <person name="Alioto T."/>
            <person name="Alioto T."/>
            <person name="Gomez Garrido J."/>
        </authorList>
    </citation>
    <scope>NUCLEOTIDE SEQUENCE</scope>
</reference>
<gene>
    <name evidence="1" type="ORF">PODLI_1B019116</name>
</gene>